<proteinExistence type="predicted"/>
<gene>
    <name evidence="1" type="ORF">DIZ78_09530</name>
</gene>
<dbReference type="EMBL" id="QFXE01000010">
    <property type="protein sequence ID" value="RDH86425.1"/>
    <property type="molecule type" value="Genomic_DNA"/>
</dbReference>
<protein>
    <submittedName>
        <fullName evidence="1">Phosphohydrolase</fullName>
    </submittedName>
</protein>
<dbReference type="GO" id="GO:0016787">
    <property type="term" value="F:hydrolase activity"/>
    <property type="evidence" value="ECO:0007669"/>
    <property type="project" value="UniProtKB-KW"/>
</dbReference>
<dbReference type="AlphaFoldDB" id="A0A370DNE2"/>
<comment type="caution">
    <text evidence="1">The sequence shown here is derived from an EMBL/GenBank/DDBJ whole genome shotgun (WGS) entry which is preliminary data.</text>
</comment>
<evidence type="ECO:0000313" key="2">
    <source>
        <dbReference type="Proteomes" id="UP000254771"/>
    </source>
</evidence>
<dbReference type="PANTHER" id="PTHR46922:SF4">
    <property type="entry name" value="DHHA1 DOMAIN PROTEIN"/>
    <property type="match status" value="1"/>
</dbReference>
<accession>A0A370DNE2</accession>
<organism evidence="1 2">
    <name type="scientific">endosymbiont of Escarpia spicata</name>
    <dbReference type="NCBI Taxonomy" id="2200908"/>
    <lineage>
        <taxon>Bacteria</taxon>
        <taxon>Pseudomonadati</taxon>
        <taxon>Pseudomonadota</taxon>
        <taxon>Gammaproteobacteria</taxon>
        <taxon>sulfur-oxidizing symbionts</taxon>
    </lineage>
</organism>
<dbReference type="Proteomes" id="UP000254771">
    <property type="component" value="Unassembled WGS sequence"/>
</dbReference>
<dbReference type="InterPro" id="IPR038763">
    <property type="entry name" value="DHH_sf"/>
</dbReference>
<reference evidence="1 2" key="1">
    <citation type="journal article" date="2018" name="ISME J.">
        <title>Endosymbiont genomes yield clues of tubeworm success.</title>
        <authorList>
            <person name="Li Y."/>
            <person name="Liles M.R."/>
            <person name="Halanych K.M."/>
        </authorList>
    </citation>
    <scope>NUCLEOTIDE SEQUENCE [LARGE SCALE GENOMIC DNA]</scope>
    <source>
        <strain evidence="1">A1462</strain>
    </source>
</reference>
<evidence type="ECO:0000313" key="1">
    <source>
        <dbReference type="EMBL" id="RDH86425.1"/>
    </source>
</evidence>
<sequence>MCIYHANCADGFGAAWAVRQALPNVVDFYPANYDQEPPDVTDRDVIIVDFSYPYEVLAKMADEARQIFLLDHHENANADLSRLFDDNTIIGQFDLEKSGAILAWEFFHPGKEPPQLLKHIEDRDLWRFDLPGTREITADLFSYPYDFEVWDKLMSSDLVQMRIDGTAITRKHHRDIIELTDGIAHRMIVAGHDVPAINVPHIYASDAGHVLAAGEKFAACYYDTGSRRKFSLRSHHDGMDVAEIAKKYGGNGHKHAAGFSLLKNDLHLLDGAQ</sequence>
<dbReference type="PANTHER" id="PTHR46922">
    <property type="entry name" value="DHHA1 DOMAIN PROTEIN"/>
    <property type="match status" value="1"/>
</dbReference>
<dbReference type="Gene3D" id="3.10.310.30">
    <property type="match status" value="1"/>
</dbReference>
<dbReference type="SUPFAM" id="SSF64182">
    <property type="entry name" value="DHH phosphoesterases"/>
    <property type="match status" value="1"/>
</dbReference>
<name>A0A370DNE2_9GAMM</name>
<keyword evidence="2" id="KW-1185">Reference proteome</keyword>